<dbReference type="Proteomes" id="UP001374579">
    <property type="component" value="Unassembled WGS sequence"/>
</dbReference>
<accession>A0AAN9BY07</accession>
<evidence type="ECO:0000313" key="2">
    <source>
        <dbReference type="EMBL" id="KAK7114776.1"/>
    </source>
</evidence>
<dbReference type="InterPro" id="IPR027417">
    <property type="entry name" value="P-loop_NTPase"/>
</dbReference>
<sequence>MASSGATQGRQSSTTASLQQVVKQLYPDILCKTICVPPVHFNRVPYTADSVSGEPVLVVKPPSGAAPTVSSVPSGSQANSSQGNSSQANSSQINSSQANSSQANSLHVGASAAAPQGPGTQSTSASSTSSILQGVLKGISALFPHTTPGQVAGFAQNVISHTRQQYQSSQPPDHSLWTSESQPPIAPLPVFDSDVRDDFAQQHVVTNLQALGDRRGEVMFILSQLDFMGYLNKPSFKRATRTYPRLAKLPHSHREGDFDVMIFHRHHGILLGELKAVGKNHAELQKTEADADADISKRVAKAAKQLNKSETVLKHLVGDIAPGLTVKKSIFLPYVNSAQLQRVLASDSKLEQLVCQSLGASNAQEASQLCLCSDQLSDPVRHWQVTPDVLLQLDSWWQKRMAATVDPLLTDHLYLEIVARFVGPATTVSIHSNAAPRVEVRTEGEAVEELGQMLARLILTSQQVDLLNIGPPHVWIIGPPGTGKTLVLVLRGLWCLRHGYDVHILSFCAEQVAVAHVIYHQLQMTVANDPPSTSLGTVSIHTYALNERPAEYVSLMATLAGVFTANPSRPQFFIVDDILQIRSTGLHVGDLLYQMVRGKGWASSVSVWISSMQLKPDLFPQGFPVVSFTIPLRCTPVIQREVEPGLKLCGAQPYSRAAIPAPSDGLKIVRLCHLGPTHSSLWPIDCWQCGADIAEVLLNKFNVGCAGHNALPNSPSNPQYKDVFILTRSEDLRDHVIDSSGRVESPASDLVRGLRDKGLPVQVLHRSSGGNNAGWEKDIADTALAKNNVVAAVNSSDVRGLERKVVVWVPDWRHEFFDEDSDSDSDREPESEQTKKVLSAEERLLAKSRCTTQLIMVDLPQRKKKKTQLEPDLD</sequence>
<dbReference type="EMBL" id="JBAMIC010000001">
    <property type="protein sequence ID" value="KAK7114776.1"/>
    <property type="molecule type" value="Genomic_DNA"/>
</dbReference>
<dbReference type="SUPFAM" id="SSF52540">
    <property type="entry name" value="P-loop containing nucleoside triphosphate hydrolases"/>
    <property type="match status" value="1"/>
</dbReference>
<organism evidence="2 3">
    <name type="scientific">Littorina saxatilis</name>
    <dbReference type="NCBI Taxonomy" id="31220"/>
    <lineage>
        <taxon>Eukaryota</taxon>
        <taxon>Metazoa</taxon>
        <taxon>Spiralia</taxon>
        <taxon>Lophotrochozoa</taxon>
        <taxon>Mollusca</taxon>
        <taxon>Gastropoda</taxon>
        <taxon>Caenogastropoda</taxon>
        <taxon>Littorinimorpha</taxon>
        <taxon>Littorinoidea</taxon>
        <taxon>Littorinidae</taxon>
        <taxon>Littorina</taxon>
    </lineage>
</organism>
<feature type="compositionally biased region" description="Basic and acidic residues" evidence="1">
    <location>
        <begin position="824"/>
        <end position="839"/>
    </location>
</feature>
<name>A0AAN9BY07_9CAEN</name>
<feature type="region of interest" description="Disordered" evidence="1">
    <location>
        <begin position="63"/>
        <end position="126"/>
    </location>
</feature>
<dbReference type="AlphaFoldDB" id="A0AAN9BY07"/>
<feature type="region of interest" description="Disordered" evidence="1">
    <location>
        <begin position="818"/>
        <end position="839"/>
    </location>
</feature>
<gene>
    <name evidence="2" type="ORF">V1264_000780</name>
</gene>
<proteinExistence type="predicted"/>
<keyword evidence="3" id="KW-1185">Reference proteome</keyword>
<evidence type="ECO:0000256" key="1">
    <source>
        <dbReference type="SAM" id="MobiDB-lite"/>
    </source>
</evidence>
<comment type="caution">
    <text evidence="2">The sequence shown here is derived from an EMBL/GenBank/DDBJ whole genome shotgun (WGS) entry which is preliminary data.</text>
</comment>
<reference evidence="2 3" key="1">
    <citation type="submission" date="2024-02" db="EMBL/GenBank/DDBJ databases">
        <title>Chromosome-scale genome assembly of the rough periwinkle Littorina saxatilis.</title>
        <authorList>
            <person name="De Jode A."/>
            <person name="Faria R."/>
            <person name="Formenti G."/>
            <person name="Sims Y."/>
            <person name="Smith T.P."/>
            <person name="Tracey A."/>
            <person name="Wood J.M.D."/>
            <person name="Zagrodzka Z.B."/>
            <person name="Johannesson K."/>
            <person name="Butlin R.K."/>
            <person name="Leder E.H."/>
        </authorList>
    </citation>
    <scope>NUCLEOTIDE SEQUENCE [LARGE SCALE GENOMIC DNA]</scope>
    <source>
        <strain evidence="2">Snail1</strain>
        <tissue evidence="2">Muscle</tissue>
    </source>
</reference>
<feature type="compositionally biased region" description="Low complexity" evidence="1">
    <location>
        <begin position="74"/>
        <end position="105"/>
    </location>
</feature>
<evidence type="ECO:0000313" key="3">
    <source>
        <dbReference type="Proteomes" id="UP001374579"/>
    </source>
</evidence>
<protein>
    <submittedName>
        <fullName evidence="2">Uncharacterized protein</fullName>
    </submittedName>
</protein>